<keyword evidence="1" id="KW-1133">Transmembrane helix</keyword>
<dbReference type="EMBL" id="CP130472">
    <property type="protein sequence ID" value="WLS44173.1"/>
    <property type="molecule type" value="Genomic_DNA"/>
</dbReference>
<evidence type="ECO:0008006" key="4">
    <source>
        <dbReference type="Google" id="ProtNLM"/>
    </source>
</evidence>
<reference evidence="2 3" key="1">
    <citation type="submission" date="2023-07" db="EMBL/GenBank/DDBJ databases">
        <title>Micromonospora profundi TRM 95458 converts glycerol to a new osmotic compound.</title>
        <authorList>
            <person name="Lu D."/>
        </authorList>
    </citation>
    <scope>NUCLEOTIDE SEQUENCE [LARGE SCALE GENOMIC DNA]</scope>
    <source>
        <strain evidence="2 3">TRM95458</strain>
    </source>
</reference>
<proteinExistence type="predicted"/>
<sequence>MRTVNRVASLLLAVALALGGALLAVQALLVSLHRPVSVLDRTGWYDTLTTTRWRDPTVRVVAATAVFLGLAILVAQLRRWTPVRLRLDDADGWHLHRRSVERRLADVAGAVPGVRRARVQVRRRDGRWRHRVRATGDPAARPEVEYAVRQELRRLAAPATGRIEVRLPPRGRPA</sequence>
<gene>
    <name evidence="2" type="ORF">Q3V37_22605</name>
</gene>
<dbReference type="KEGG" id="mprn:Q3V37_22605"/>
<protein>
    <recommendedName>
        <fullName evidence="4">Alkaline shock response membrane anchor protein AmaP</fullName>
    </recommendedName>
</protein>
<keyword evidence="1" id="KW-0472">Membrane</keyword>
<dbReference type="AlphaFoldDB" id="A0AAJ6L461"/>
<name>A0AAJ6L461_9ACTN</name>
<dbReference type="Proteomes" id="UP001235874">
    <property type="component" value="Chromosome"/>
</dbReference>
<evidence type="ECO:0000313" key="2">
    <source>
        <dbReference type="EMBL" id="WLS44173.1"/>
    </source>
</evidence>
<organism evidence="2 3">
    <name type="scientific">Micromonospora profundi</name>
    <dbReference type="NCBI Taxonomy" id="1420889"/>
    <lineage>
        <taxon>Bacteria</taxon>
        <taxon>Bacillati</taxon>
        <taxon>Actinomycetota</taxon>
        <taxon>Actinomycetes</taxon>
        <taxon>Micromonosporales</taxon>
        <taxon>Micromonosporaceae</taxon>
        <taxon>Micromonospora</taxon>
    </lineage>
</organism>
<feature type="transmembrane region" description="Helical" evidence="1">
    <location>
        <begin position="58"/>
        <end position="77"/>
    </location>
</feature>
<keyword evidence="3" id="KW-1185">Reference proteome</keyword>
<evidence type="ECO:0000313" key="3">
    <source>
        <dbReference type="Proteomes" id="UP001235874"/>
    </source>
</evidence>
<accession>A0AAJ6L461</accession>
<evidence type="ECO:0000256" key="1">
    <source>
        <dbReference type="SAM" id="Phobius"/>
    </source>
</evidence>
<dbReference type="RefSeq" id="WP_306271548.1">
    <property type="nucleotide sequence ID" value="NZ_CP130472.1"/>
</dbReference>
<keyword evidence="1" id="KW-0812">Transmembrane</keyword>